<reference evidence="2" key="1">
    <citation type="submission" date="2021-06" db="EMBL/GenBank/DDBJ databases">
        <title>Parelaphostrongylus tenuis whole genome reference sequence.</title>
        <authorList>
            <person name="Garwood T.J."/>
            <person name="Larsen P.A."/>
            <person name="Fountain-Jones N.M."/>
            <person name="Garbe J.R."/>
            <person name="Macchietto M.G."/>
            <person name="Kania S.A."/>
            <person name="Gerhold R.W."/>
            <person name="Richards J.E."/>
            <person name="Wolf T.M."/>
        </authorList>
    </citation>
    <scope>NUCLEOTIDE SEQUENCE</scope>
    <source>
        <strain evidence="2">MNPRO001-30</strain>
        <tissue evidence="2">Meninges</tissue>
    </source>
</reference>
<dbReference type="Proteomes" id="UP001196413">
    <property type="component" value="Unassembled WGS sequence"/>
</dbReference>
<dbReference type="EMBL" id="JAHQIW010006890">
    <property type="protein sequence ID" value="KAJ1371014.1"/>
    <property type="molecule type" value="Genomic_DNA"/>
</dbReference>
<protein>
    <submittedName>
        <fullName evidence="2">Uncharacterized protein</fullName>
    </submittedName>
</protein>
<feature type="compositionally biased region" description="Basic and acidic residues" evidence="1">
    <location>
        <begin position="61"/>
        <end position="73"/>
    </location>
</feature>
<comment type="caution">
    <text evidence="2">The sequence shown here is derived from an EMBL/GenBank/DDBJ whole genome shotgun (WGS) entry which is preliminary data.</text>
</comment>
<evidence type="ECO:0000313" key="2">
    <source>
        <dbReference type="EMBL" id="KAJ1371014.1"/>
    </source>
</evidence>
<name>A0AAD5WHT1_PARTN</name>
<evidence type="ECO:0000313" key="3">
    <source>
        <dbReference type="Proteomes" id="UP001196413"/>
    </source>
</evidence>
<dbReference type="AlphaFoldDB" id="A0AAD5WHT1"/>
<proteinExistence type="predicted"/>
<evidence type="ECO:0000256" key="1">
    <source>
        <dbReference type="SAM" id="MobiDB-lite"/>
    </source>
</evidence>
<keyword evidence="3" id="KW-1185">Reference proteome</keyword>
<sequence length="73" mass="8129">MAVMAKRYSSFSTIGGRNRFESHEATGPTSTESDNRATSTSCRHKRYESIKDKPAAFPQYKDLEDAPGAKKND</sequence>
<accession>A0AAD5WHT1</accession>
<feature type="region of interest" description="Disordered" evidence="1">
    <location>
        <begin position="1"/>
        <end position="73"/>
    </location>
</feature>
<organism evidence="2 3">
    <name type="scientific">Parelaphostrongylus tenuis</name>
    <name type="common">Meningeal worm</name>
    <dbReference type="NCBI Taxonomy" id="148309"/>
    <lineage>
        <taxon>Eukaryota</taxon>
        <taxon>Metazoa</taxon>
        <taxon>Ecdysozoa</taxon>
        <taxon>Nematoda</taxon>
        <taxon>Chromadorea</taxon>
        <taxon>Rhabditida</taxon>
        <taxon>Rhabditina</taxon>
        <taxon>Rhabditomorpha</taxon>
        <taxon>Strongyloidea</taxon>
        <taxon>Metastrongylidae</taxon>
        <taxon>Parelaphostrongylus</taxon>
    </lineage>
</organism>
<feature type="compositionally biased region" description="Polar residues" evidence="1">
    <location>
        <begin position="27"/>
        <end position="41"/>
    </location>
</feature>
<gene>
    <name evidence="2" type="ORF">KIN20_032875</name>
</gene>